<evidence type="ECO:0008006" key="2">
    <source>
        <dbReference type="Google" id="ProtNLM"/>
    </source>
</evidence>
<dbReference type="EMBL" id="VSSQ01000016">
    <property type="protein sequence ID" value="MPL61834.1"/>
    <property type="molecule type" value="Genomic_DNA"/>
</dbReference>
<organism evidence="1">
    <name type="scientific">bioreactor metagenome</name>
    <dbReference type="NCBI Taxonomy" id="1076179"/>
    <lineage>
        <taxon>unclassified sequences</taxon>
        <taxon>metagenomes</taxon>
        <taxon>ecological metagenomes</taxon>
    </lineage>
</organism>
<reference evidence="1" key="1">
    <citation type="submission" date="2019-08" db="EMBL/GenBank/DDBJ databases">
        <authorList>
            <person name="Kucharzyk K."/>
            <person name="Murdoch R.W."/>
            <person name="Higgins S."/>
            <person name="Loffler F."/>
        </authorList>
    </citation>
    <scope>NUCLEOTIDE SEQUENCE</scope>
</reference>
<comment type="caution">
    <text evidence="1">The sequence shown here is derived from an EMBL/GenBank/DDBJ whole genome shotgun (WGS) entry which is preliminary data.</text>
</comment>
<dbReference type="SUPFAM" id="SSF56563">
    <property type="entry name" value="Major capsid protein gp5"/>
    <property type="match status" value="1"/>
</dbReference>
<dbReference type="AlphaFoldDB" id="A0A644T4U4"/>
<dbReference type="GO" id="GO:0030246">
    <property type="term" value="F:carbohydrate binding"/>
    <property type="evidence" value="ECO:0007669"/>
    <property type="project" value="InterPro"/>
</dbReference>
<proteinExistence type="predicted"/>
<protein>
    <recommendedName>
        <fullName evidence="2">PEGA domain-containing protein</fullName>
    </recommendedName>
</protein>
<name>A0A644T4U4_9ZZZZ</name>
<sequence>MSTEAQRIDNNQLRQLTGIVGSLAESFVNNEQNVSSTDPIRPISFDENIYQKAYMDSPFLDFLREKKRINPTDSDNNAYPVEDISAENRAKRGNEKASDITGTDEEWTAPVYTTATFGKKISVTDKAQKGTPNKDLLGMARANAFIDTASAIDEALFNAVGGDNQFDGIFNTTKNKFNKSGGQITMDDVDKLLLKTMDYGAKPDGILATAEVVRQLKNDDDNDIIFNSNNVTLGKWASYFETPNGPVPLIIDSNINARTGAPSSNSHALVVIDSWSVGGDVLMEASVSPLARTDLSTSELIATFMSFCNINPERNGAIVGIGAQVNVDTPTISSVPVSVLDIADNSAISGAELELEYPGTNKTCTTGVAGGCNITNIIPGTYDINIVADGYENFSETRTISNSSTQTFKMTAVEEGG</sequence>
<dbReference type="InterPro" id="IPR035198">
    <property type="entry name" value="SU10_MCP"/>
</dbReference>
<gene>
    <name evidence="1" type="ORF">SDC9_07423</name>
</gene>
<dbReference type="Pfam" id="PF17236">
    <property type="entry name" value="SU10_MCP"/>
    <property type="match status" value="1"/>
</dbReference>
<dbReference type="InterPro" id="IPR013784">
    <property type="entry name" value="Carb-bd-like_fold"/>
</dbReference>
<dbReference type="SUPFAM" id="SSF49452">
    <property type="entry name" value="Starch-binding domain-like"/>
    <property type="match status" value="1"/>
</dbReference>
<accession>A0A644T4U4</accession>
<evidence type="ECO:0000313" key="1">
    <source>
        <dbReference type="EMBL" id="MPL61834.1"/>
    </source>
</evidence>
<dbReference type="Gene3D" id="2.60.40.1120">
    <property type="entry name" value="Carboxypeptidase-like, regulatory domain"/>
    <property type="match status" value="1"/>
</dbReference>